<dbReference type="PRINTS" id="PR00812">
    <property type="entry name" value="BCTERIALGSPF"/>
</dbReference>
<evidence type="ECO:0000256" key="8">
    <source>
        <dbReference type="SAM" id="Phobius"/>
    </source>
</evidence>
<dbReference type="InterPro" id="IPR003004">
    <property type="entry name" value="GspF/PilC"/>
</dbReference>
<feature type="domain" description="Type II secretion system protein GspF" evidence="9">
    <location>
        <begin position="68"/>
        <end position="191"/>
    </location>
</feature>
<dbReference type="InterPro" id="IPR042094">
    <property type="entry name" value="T2SS_GspF_sf"/>
</dbReference>
<evidence type="ECO:0000313" key="10">
    <source>
        <dbReference type="EMBL" id="MCA9391853.1"/>
    </source>
</evidence>
<dbReference type="InterPro" id="IPR018076">
    <property type="entry name" value="T2SS_GspF_dom"/>
</dbReference>
<comment type="similarity">
    <text evidence="2">Belongs to the GSP F family.</text>
</comment>
<gene>
    <name evidence="10" type="ORF">KC614_01445</name>
</gene>
<dbReference type="AlphaFoldDB" id="A0A955LJY7"/>
<keyword evidence="3" id="KW-1003">Cell membrane</keyword>
<evidence type="ECO:0000256" key="5">
    <source>
        <dbReference type="ARBA" id="ARBA00022692"/>
    </source>
</evidence>
<protein>
    <submittedName>
        <fullName evidence="10">Type II secretion system F family protein</fullName>
    </submittedName>
</protein>
<evidence type="ECO:0000256" key="6">
    <source>
        <dbReference type="ARBA" id="ARBA00022989"/>
    </source>
</evidence>
<feature type="transmembrane region" description="Helical" evidence="8">
    <location>
        <begin position="221"/>
        <end position="240"/>
    </location>
</feature>
<dbReference type="GO" id="GO:0005886">
    <property type="term" value="C:plasma membrane"/>
    <property type="evidence" value="ECO:0007669"/>
    <property type="project" value="UniProtKB-SubCell"/>
</dbReference>
<evidence type="ECO:0000313" key="11">
    <source>
        <dbReference type="Proteomes" id="UP000751518"/>
    </source>
</evidence>
<reference evidence="10" key="2">
    <citation type="journal article" date="2021" name="Microbiome">
        <title>Successional dynamics and alternative stable states in a saline activated sludge microbial community over 9 years.</title>
        <authorList>
            <person name="Wang Y."/>
            <person name="Ye J."/>
            <person name="Ju F."/>
            <person name="Liu L."/>
            <person name="Boyd J.A."/>
            <person name="Deng Y."/>
            <person name="Parks D.H."/>
            <person name="Jiang X."/>
            <person name="Yin X."/>
            <person name="Woodcroft B.J."/>
            <person name="Tyson G.W."/>
            <person name="Hugenholtz P."/>
            <person name="Polz M.F."/>
            <person name="Zhang T."/>
        </authorList>
    </citation>
    <scope>NUCLEOTIDE SEQUENCE</scope>
    <source>
        <strain evidence="10">HKST-UBA03</strain>
    </source>
</reference>
<name>A0A955LJY7_UNCKA</name>
<dbReference type="FunFam" id="1.20.81.30:FF:000001">
    <property type="entry name" value="Type II secretion system protein F"/>
    <property type="match status" value="2"/>
</dbReference>
<reference evidence="10" key="1">
    <citation type="submission" date="2020-04" db="EMBL/GenBank/DDBJ databases">
        <authorList>
            <person name="Zhang T."/>
        </authorList>
    </citation>
    <scope>NUCLEOTIDE SEQUENCE</scope>
    <source>
        <strain evidence="10">HKST-UBA03</strain>
    </source>
</reference>
<evidence type="ECO:0000256" key="1">
    <source>
        <dbReference type="ARBA" id="ARBA00004429"/>
    </source>
</evidence>
<dbReference type="PANTHER" id="PTHR30012:SF0">
    <property type="entry name" value="TYPE II SECRETION SYSTEM PROTEIN F-RELATED"/>
    <property type="match status" value="1"/>
</dbReference>
<dbReference type="Gene3D" id="1.20.81.30">
    <property type="entry name" value="Type II secretion system (T2SS), domain F"/>
    <property type="match status" value="2"/>
</dbReference>
<organism evidence="10 11">
    <name type="scientific">candidate division WWE3 bacterium</name>
    <dbReference type="NCBI Taxonomy" id="2053526"/>
    <lineage>
        <taxon>Bacteria</taxon>
        <taxon>Katanobacteria</taxon>
    </lineage>
</organism>
<evidence type="ECO:0000256" key="7">
    <source>
        <dbReference type="ARBA" id="ARBA00023136"/>
    </source>
</evidence>
<dbReference type="EMBL" id="JAGQKZ010000007">
    <property type="protein sequence ID" value="MCA9391853.1"/>
    <property type="molecule type" value="Genomic_DNA"/>
</dbReference>
<sequence>MKVFEYTAVDADGIPQSGELHSLSRQQAVSTLKAKNFIVTKLEEKKNNNISDIVAKFKGVGAREIIMFTRQLGTMIGAGLPINQALRILGNQTENAYFSEVISDVIQQIDGGASFHDSLAAHDKVFGNLYLSLVKAGESSGNLEEVLLRISATMESEENFKGKVKGAMIYPLVIAVVMIGVLAIMFLFVIPQIANLYDDLGADLPFITQIMIDFSRFMTKFWWVMILMIVGIVVGMKRLMQKPDFARKYNSGLLHMPVFGALSTEVQLTSFTRTLSMLVKSGIPLLEALDIAKETLTNLIFKDAAAEAALLVEKGKPLADAFRRYKEFPPIMAEMLNVGEQTGKVDDVLAKVAEYFGSQAERKTENLASAIEPIVIVMLGVMVGFLVISLILPIYSLTSQF</sequence>
<evidence type="ECO:0000256" key="4">
    <source>
        <dbReference type="ARBA" id="ARBA00022519"/>
    </source>
</evidence>
<comment type="subcellular location">
    <subcellularLocation>
        <location evidence="1">Cell inner membrane</location>
        <topology evidence="1">Multi-pass membrane protein</topology>
    </subcellularLocation>
</comment>
<evidence type="ECO:0000259" key="9">
    <source>
        <dbReference type="Pfam" id="PF00482"/>
    </source>
</evidence>
<keyword evidence="4" id="KW-0997">Cell inner membrane</keyword>
<dbReference type="Pfam" id="PF00482">
    <property type="entry name" value="T2SSF"/>
    <property type="match status" value="2"/>
</dbReference>
<evidence type="ECO:0000256" key="3">
    <source>
        <dbReference type="ARBA" id="ARBA00022475"/>
    </source>
</evidence>
<keyword evidence="6 8" id="KW-1133">Transmembrane helix</keyword>
<keyword evidence="7 8" id="KW-0472">Membrane</keyword>
<evidence type="ECO:0000256" key="2">
    <source>
        <dbReference type="ARBA" id="ARBA00005745"/>
    </source>
</evidence>
<comment type="caution">
    <text evidence="10">The sequence shown here is derived from an EMBL/GenBank/DDBJ whole genome shotgun (WGS) entry which is preliminary data.</text>
</comment>
<feature type="transmembrane region" description="Helical" evidence="8">
    <location>
        <begin position="374"/>
        <end position="395"/>
    </location>
</feature>
<feature type="domain" description="Type II secretion system protein GspF" evidence="9">
    <location>
        <begin position="271"/>
        <end position="393"/>
    </location>
</feature>
<dbReference type="Proteomes" id="UP000751518">
    <property type="component" value="Unassembled WGS sequence"/>
</dbReference>
<dbReference type="PANTHER" id="PTHR30012">
    <property type="entry name" value="GENERAL SECRETION PATHWAY PROTEIN"/>
    <property type="match status" value="1"/>
</dbReference>
<accession>A0A955LJY7</accession>
<proteinExistence type="inferred from homology"/>
<keyword evidence="5 8" id="KW-0812">Transmembrane</keyword>
<feature type="transmembrane region" description="Helical" evidence="8">
    <location>
        <begin position="169"/>
        <end position="190"/>
    </location>
</feature>